<name>A0AA51RQS8_9GAMM</name>
<protein>
    <submittedName>
        <fullName evidence="3">DUF4426 domain-containing protein</fullName>
    </submittedName>
</protein>
<feature type="domain" description="DUF4426" evidence="2">
    <location>
        <begin position="27"/>
        <end position="144"/>
    </location>
</feature>
<keyword evidence="4" id="KW-1185">Reference proteome</keyword>
<feature type="chain" id="PRO_5041446834" evidence="1">
    <location>
        <begin position="22"/>
        <end position="145"/>
    </location>
</feature>
<reference evidence="3 4" key="1">
    <citation type="submission" date="2023-08" db="EMBL/GenBank/DDBJ databases">
        <title>Pleionea litopenaei sp. nov., isolated from stomach of juvenile Litopenaeus vannamei.</title>
        <authorList>
            <person name="Rho A.M."/>
            <person name="Hwang C.Y."/>
        </authorList>
    </citation>
    <scope>NUCLEOTIDE SEQUENCE [LARGE SCALE GENOMIC DNA]</scope>
    <source>
        <strain evidence="3 4">HL-JVS1</strain>
    </source>
</reference>
<evidence type="ECO:0000313" key="3">
    <source>
        <dbReference type="EMBL" id="WMS85896.1"/>
    </source>
</evidence>
<dbReference type="Pfam" id="PF14467">
    <property type="entry name" value="DUF4426"/>
    <property type="match status" value="1"/>
</dbReference>
<dbReference type="EMBL" id="CP133548">
    <property type="protein sequence ID" value="WMS85896.1"/>
    <property type="molecule type" value="Genomic_DNA"/>
</dbReference>
<dbReference type="KEGG" id="plei:Q9312_11770"/>
<sequence length="145" mass="16361">MKRLQSLLLWAFAISSFALYADDEFSKDVGPYIVHYSVFNSDFLTPEVARQYGLTRSKSLALINVSIIDKATQQGISASVRGNAYNLAGQNKSLAFKEIKEQNAIYYIANFRFSNEERLSFKLIISPDGSTDEYAVDFTKTVYVN</sequence>
<feature type="signal peptide" evidence="1">
    <location>
        <begin position="1"/>
        <end position="21"/>
    </location>
</feature>
<accession>A0AA51RQS8</accession>
<gene>
    <name evidence="3" type="ORF">Q9312_11770</name>
</gene>
<dbReference type="Gene3D" id="2.60.40.3340">
    <property type="entry name" value="Domain of unknown function DUF4426"/>
    <property type="match status" value="1"/>
</dbReference>
<dbReference type="InterPro" id="IPR025218">
    <property type="entry name" value="DUF4426"/>
</dbReference>
<evidence type="ECO:0000259" key="2">
    <source>
        <dbReference type="Pfam" id="PF14467"/>
    </source>
</evidence>
<organism evidence="3 4">
    <name type="scientific">Pleionea litopenaei</name>
    <dbReference type="NCBI Taxonomy" id="3070815"/>
    <lineage>
        <taxon>Bacteria</taxon>
        <taxon>Pseudomonadati</taxon>
        <taxon>Pseudomonadota</taxon>
        <taxon>Gammaproteobacteria</taxon>
        <taxon>Oceanospirillales</taxon>
        <taxon>Pleioneaceae</taxon>
        <taxon>Pleionea</taxon>
    </lineage>
</organism>
<dbReference type="Proteomes" id="UP001239782">
    <property type="component" value="Chromosome"/>
</dbReference>
<proteinExistence type="predicted"/>
<evidence type="ECO:0000256" key="1">
    <source>
        <dbReference type="SAM" id="SignalP"/>
    </source>
</evidence>
<keyword evidence="1" id="KW-0732">Signal</keyword>
<dbReference type="RefSeq" id="WP_309201048.1">
    <property type="nucleotide sequence ID" value="NZ_CP133548.1"/>
</dbReference>
<evidence type="ECO:0000313" key="4">
    <source>
        <dbReference type="Proteomes" id="UP001239782"/>
    </source>
</evidence>
<dbReference type="AlphaFoldDB" id="A0AA51RQS8"/>